<dbReference type="GO" id="GO:0035556">
    <property type="term" value="P:intracellular signal transduction"/>
    <property type="evidence" value="ECO:0007669"/>
    <property type="project" value="TreeGrafter"/>
</dbReference>
<evidence type="ECO:0000313" key="10">
    <source>
        <dbReference type="EMBL" id="OSD08093.1"/>
    </source>
</evidence>
<dbReference type="GO" id="GO:0004674">
    <property type="term" value="F:protein serine/threonine kinase activity"/>
    <property type="evidence" value="ECO:0007669"/>
    <property type="project" value="UniProtKB-KW"/>
</dbReference>
<dbReference type="InterPro" id="IPR011009">
    <property type="entry name" value="Kinase-like_dom_sf"/>
</dbReference>
<feature type="binding site" evidence="7">
    <location>
        <position position="59"/>
    </location>
    <ligand>
        <name>ATP</name>
        <dbReference type="ChEBI" id="CHEBI:30616"/>
    </ligand>
</feature>
<evidence type="ECO:0000256" key="2">
    <source>
        <dbReference type="ARBA" id="ARBA00022527"/>
    </source>
</evidence>
<evidence type="ECO:0000256" key="4">
    <source>
        <dbReference type="ARBA" id="ARBA00022741"/>
    </source>
</evidence>
<keyword evidence="4 7" id="KW-0547">Nucleotide-binding</keyword>
<dbReference type="Proteomes" id="UP000193067">
    <property type="component" value="Unassembled WGS sequence"/>
</dbReference>
<dbReference type="GO" id="GO:0005524">
    <property type="term" value="F:ATP binding"/>
    <property type="evidence" value="ECO:0007669"/>
    <property type="project" value="UniProtKB-UniRule"/>
</dbReference>
<evidence type="ECO:0000256" key="5">
    <source>
        <dbReference type="ARBA" id="ARBA00022777"/>
    </source>
</evidence>
<dbReference type="InterPro" id="IPR000719">
    <property type="entry name" value="Prot_kinase_dom"/>
</dbReference>
<dbReference type="PROSITE" id="PS00107">
    <property type="entry name" value="PROTEIN_KINASE_ATP"/>
    <property type="match status" value="1"/>
</dbReference>
<keyword evidence="5 10" id="KW-0418">Kinase</keyword>
<evidence type="ECO:0000313" key="11">
    <source>
        <dbReference type="Proteomes" id="UP000193067"/>
    </source>
</evidence>
<evidence type="ECO:0000256" key="1">
    <source>
        <dbReference type="ARBA" id="ARBA00010791"/>
    </source>
</evidence>
<dbReference type="OrthoDB" id="541276at2759"/>
<dbReference type="GO" id="GO:0005737">
    <property type="term" value="C:cytoplasm"/>
    <property type="evidence" value="ECO:0007669"/>
    <property type="project" value="TreeGrafter"/>
</dbReference>
<keyword evidence="6 7" id="KW-0067">ATP-binding</keyword>
<dbReference type="AlphaFoldDB" id="A0A1Y2J5B6"/>
<organism evidence="10 11">
    <name type="scientific">Trametes coccinea (strain BRFM310)</name>
    <name type="common">Pycnoporus coccineus</name>
    <dbReference type="NCBI Taxonomy" id="1353009"/>
    <lineage>
        <taxon>Eukaryota</taxon>
        <taxon>Fungi</taxon>
        <taxon>Dikarya</taxon>
        <taxon>Basidiomycota</taxon>
        <taxon>Agaricomycotina</taxon>
        <taxon>Agaricomycetes</taxon>
        <taxon>Polyporales</taxon>
        <taxon>Polyporaceae</taxon>
        <taxon>Trametes</taxon>
    </lineage>
</organism>
<feature type="domain" description="Protein kinase" evidence="9">
    <location>
        <begin position="22"/>
        <end position="295"/>
    </location>
</feature>
<protein>
    <submittedName>
        <fullName evidence="10">Pkinase-domain-containing protein</fullName>
    </submittedName>
</protein>
<dbReference type="STRING" id="1353009.A0A1Y2J5B6"/>
<dbReference type="PANTHER" id="PTHR24346:SF82">
    <property type="entry name" value="KP78A-RELATED"/>
    <property type="match status" value="1"/>
</dbReference>
<dbReference type="Gene3D" id="1.10.510.10">
    <property type="entry name" value="Transferase(Phosphotransferase) domain 1"/>
    <property type="match status" value="1"/>
</dbReference>
<keyword evidence="11" id="KW-1185">Reference proteome</keyword>
<dbReference type="InterPro" id="IPR017441">
    <property type="entry name" value="Protein_kinase_ATP_BS"/>
</dbReference>
<dbReference type="PROSITE" id="PS50011">
    <property type="entry name" value="PROTEIN_KINASE_DOM"/>
    <property type="match status" value="1"/>
</dbReference>
<comment type="similarity">
    <text evidence="1">Belongs to the protein kinase superfamily. CAMK Ser/Thr protein kinase family. NIM1 subfamily.</text>
</comment>
<dbReference type="PANTHER" id="PTHR24346">
    <property type="entry name" value="MAP/MICROTUBULE AFFINITY-REGULATING KINASE"/>
    <property type="match status" value="1"/>
</dbReference>
<dbReference type="PROSITE" id="PS00108">
    <property type="entry name" value="PROTEIN_KINASE_ST"/>
    <property type="match status" value="1"/>
</dbReference>
<dbReference type="SMART" id="SM00220">
    <property type="entry name" value="S_TKc"/>
    <property type="match status" value="1"/>
</dbReference>
<dbReference type="InterPro" id="IPR008271">
    <property type="entry name" value="Ser/Thr_kinase_AS"/>
</dbReference>
<evidence type="ECO:0000256" key="8">
    <source>
        <dbReference type="RuleBase" id="RU000304"/>
    </source>
</evidence>
<name>A0A1Y2J5B6_TRAC3</name>
<evidence type="ECO:0000256" key="3">
    <source>
        <dbReference type="ARBA" id="ARBA00022679"/>
    </source>
</evidence>
<sequence length="435" mass="48641">MDDDCAPWATDLLGATINEGQLRLVQILGEGAYGVVFRAVDESSPTSSAYPEPRQFAVKIMERADSRTRRWRYQQREVASHLTVSDHPNIVSVHDIFECEFFLYIVLDYCVGGDLFNPMIEKLLYCRNDALIKSVFVQLLDAVQYCHDHGVYHRDLKPDNILTNEDGSEIKLADFGLSTTAKVSDTFGCGSQNYMSPECIGQDYEFHPYSTEASDIWSLGVILSNLIAGRNPWDYATMNDKCFMRFLANPNYLRETLPISQESSEILQAIFTTDPGMRISIPALRERILAVETFFMSDEDLERATVHVKIAAAAYSPPGAKRLALARQQSICTDGEALRLLQHHSSPLESRTSEKAKFVICSSSDIFSDASSSITDESDGPITPQTHAQDPVKLVEVPEFGEKEKIGTAMVPVMRKGRSLPSYYDEIPPPIEVVL</sequence>
<evidence type="ECO:0000259" key="9">
    <source>
        <dbReference type="PROSITE" id="PS50011"/>
    </source>
</evidence>
<keyword evidence="2 8" id="KW-0723">Serine/threonine-protein kinase</keyword>
<dbReference type="SUPFAM" id="SSF56112">
    <property type="entry name" value="Protein kinase-like (PK-like)"/>
    <property type="match status" value="1"/>
</dbReference>
<dbReference type="EMBL" id="KZ084087">
    <property type="protein sequence ID" value="OSD08093.1"/>
    <property type="molecule type" value="Genomic_DNA"/>
</dbReference>
<reference evidence="10 11" key="1">
    <citation type="journal article" date="2015" name="Biotechnol. Biofuels">
        <title>Enhanced degradation of softwood versus hardwood by the white-rot fungus Pycnoporus coccineus.</title>
        <authorList>
            <person name="Couturier M."/>
            <person name="Navarro D."/>
            <person name="Chevret D."/>
            <person name="Henrissat B."/>
            <person name="Piumi F."/>
            <person name="Ruiz-Duenas F.J."/>
            <person name="Martinez A.T."/>
            <person name="Grigoriev I.V."/>
            <person name="Riley R."/>
            <person name="Lipzen A."/>
            <person name="Berrin J.G."/>
            <person name="Master E.R."/>
            <person name="Rosso M.N."/>
        </authorList>
    </citation>
    <scope>NUCLEOTIDE SEQUENCE [LARGE SCALE GENOMIC DNA]</scope>
    <source>
        <strain evidence="10 11">BRFM310</strain>
    </source>
</reference>
<evidence type="ECO:0000256" key="7">
    <source>
        <dbReference type="PROSITE-ProRule" id="PRU10141"/>
    </source>
</evidence>
<accession>A0A1Y2J5B6</accession>
<proteinExistence type="inferred from homology"/>
<dbReference type="Pfam" id="PF00069">
    <property type="entry name" value="Pkinase"/>
    <property type="match status" value="1"/>
</dbReference>
<evidence type="ECO:0000256" key="6">
    <source>
        <dbReference type="ARBA" id="ARBA00022840"/>
    </source>
</evidence>
<keyword evidence="3" id="KW-0808">Transferase</keyword>
<gene>
    <name evidence="10" type="ORF">PYCCODRAFT_1357615</name>
</gene>